<comment type="caution">
    <text evidence="1">The sequence shown here is derived from an EMBL/GenBank/DDBJ whole genome shotgun (WGS) entry which is preliminary data.</text>
</comment>
<gene>
    <name evidence="1" type="ORF">N7492_002103</name>
</gene>
<organism evidence="1 2">
    <name type="scientific">Penicillium capsulatum</name>
    <dbReference type="NCBI Taxonomy" id="69766"/>
    <lineage>
        <taxon>Eukaryota</taxon>
        <taxon>Fungi</taxon>
        <taxon>Dikarya</taxon>
        <taxon>Ascomycota</taxon>
        <taxon>Pezizomycotina</taxon>
        <taxon>Eurotiomycetes</taxon>
        <taxon>Eurotiomycetidae</taxon>
        <taxon>Eurotiales</taxon>
        <taxon>Aspergillaceae</taxon>
        <taxon>Penicillium</taxon>
    </lineage>
</organism>
<accession>A0A9W9IIU0</accession>
<protein>
    <submittedName>
        <fullName evidence="1">Uncharacterized protein</fullName>
    </submittedName>
</protein>
<dbReference type="AlphaFoldDB" id="A0A9W9IIU0"/>
<proteinExistence type="predicted"/>
<keyword evidence="2" id="KW-1185">Reference proteome</keyword>
<reference evidence="1" key="1">
    <citation type="submission" date="2022-11" db="EMBL/GenBank/DDBJ databases">
        <authorList>
            <person name="Petersen C."/>
        </authorList>
    </citation>
    <scope>NUCLEOTIDE SEQUENCE</scope>
    <source>
        <strain evidence="1">IBT 21917</strain>
    </source>
</reference>
<evidence type="ECO:0000313" key="2">
    <source>
        <dbReference type="Proteomes" id="UP001146351"/>
    </source>
</evidence>
<reference evidence="1" key="2">
    <citation type="journal article" date="2023" name="IMA Fungus">
        <title>Comparative genomic study of the Penicillium genus elucidates a diverse pangenome and 15 lateral gene transfer events.</title>
        <authorList>
            <person name="Petersen C."/>
            <person name="Sorensen T."/>
            <person name="Nielsen M.R."/>
            <person name="Sondergaard T.E."/>
            <person name="Sorensen J.L."/>
            <person name="Fitzpatrick D.A."/>
            <person name="Frisvad J.C."/>
            <person name="Nielsen K.L."/>
        </authorList>
    </citation>
    <scope>NUCLEOTIDE SEQUENCE</scope>
    <source>
        <strain evidence="1">IBT 21917</strain>
    </source>
</reference>
<evidence type="ECO:0000313" key="1">
    <source>
        <dbReference type="EMBL" id="KAJ5178893.1"/>
    </source>
</evidence>
<sequence length="157" mass="17017">MASGAVLSSERAAPKRLARFVRFNVSLLRTREFQGREVDLILLAWSLLLYRYSNGNQVEFTWGRNGTAADYTFDFNTASVAWTASDPISTALEAVASYRQRVQANSLVALDNAVVFFNDECAPRDLPTSARVSDGDALGGGMAWVRASATSAVGSID</sequence>
<name>A0A9W9IIU0_9EURO</name>
<dbReference type="Proteomes" id="UP001146351">
    <property type="component" value="Unassembled WGS sequence"/>
</dbReference>
<dbReference type="EMBL" id="JAPQKO010000002">
    <property type="protein sequence ID" value="KAJ5178893.1"/>
    <property type="molecule type" value="Genomic_DNA"/>
</dbReference>
<dbReference type="OrthoDB" id="10366249at2759"/>